<dbReference type="GO" id="GO:0003714">
    <property type="term" value="F:transcription corepressor activity"/>
    <property type="evidence" value="ECO:0007669"/>
    <property type="project" value="TreeGrafter"/>
</dbReference>
<keyword evidence="6" id="KW-1185">Reference proteome</keyword>
<dbReference type="PANTHER" id="PTHR15111">
    <property type="entry name" value="RNA POLYMERASE II SUBUNIT 5-MEDIATING PROTEIN NNX3"/>
    <property type="match status" value="1"/>
</dbReference>
<feature type="compositionally biased region" description="Basic residues" evidence="4">
    <location>
        <begin position="370"/>
        <end position="382"/>
    </location>
</feature>
<feature type="compositionally biased region" description="Basic and acidic residues" evidence="4">
    <location>
        <begin position="205"/>
        <end position="214"/>
    </location>
</feature>
<dbReference type="GO" id="GO:0005634">
    <property type="term" value="C:nucleus"/>
    <property type="evidence" value="ECO:0007669"/>
    <property type="project" value="UniProtKB-SubCell"/>
</dbReference>
<name>A0A8X6ITU3_TRICU</name>
<evidence type="ECO:0000313" key="6">
    <source>
        <dbReference type="Proteomes" id="UP000887116"/>
    </source>
</evidence>
<dbReference type="PANTHER" id="PTHR15111:SF0">
    <property type="entry name" value="UNCONVENTIONAL PREFOLDIN RPB5 INTERACTOR 1"/>
    <property type="match status" value="1"/>
</dbReference>
<dbReference type="GO" id="GO:0019212">
    <property type="term" value="F:phosphatase inhibitor activity"/>
    <property type="evidence" value="ECO:0007669"/>
    <property type="project" value="TreeGrafter"/>
</dbReference>
<dbReference type="EMBL" id="BMAO01019107">
    <property type="protein sequence ID" value="GFR28354.1"/>
    <property type="molecule type" value="Genomic_DNA"/>
</dbReference>
<feature type="region of interest" description="Disordered" evidence="4">
    <location>
        <begin position="159"/>
        <end position="178"/>
    </location>
</feature>
<reference evidence="5" key="1">
    <citation type="submission" date="2020-07" db="EMBL/GenBank/DDBJ databases">
        <title>Multicomponent nature underlies the extraordinary mechanical properties of spider dragline silk.</title>
        <authorList>
            <person name="Kono N."/>
            <person name="Nakamura H."/>
            <person name="Mori M."/>
            <person name="Yoshida Y."/>
            <person name="Ohtoshi R."/>
            <person name="Malay A.D."/>
            <person name="Moran D.A.P."/>
            <person name="Tomita M."/>
            <person name="Numata K."/>
            <person name="Arakawa K."/>
        </authorList>
    </citation>
    <scope>NUCLEOTIDE SEQUENCE</scope>
</reference>
<comment type="caution">
    <text evidence="5">The sequence shown here is derived from an EMBL/GenBank/DDBJ whole genome shotgun (WGS) entry which is preliminary data.</text>
</comment>
<dbReference type="Pfam" id="PF02996">
    <property type="entry name" value="Prefoldin"/>
    <property type="match status" value="1"/>
</dbReference>
<accession>A0A8X6ITU3</accession>
<dbReference type="Gene3D" id="1.10.287.370">
    <property type="match status" value="1"/>
</dbReference>
<dbReference type="GO" id="GO:0003682">
    <property type="term" value="F:chromatin binding"/>
    <property type="evidence" value="ECO:0007669"/>
    <property type="project" value="TreeGrafter"/>
</dbReference>
<dbReference type="InterPro" id="IPR004127">
    <property type="entry name" value="Prefoldin_subunit_alpha"/>
</dbReference>
<organism evidence="5 6">
    <name type="scientific">Trichonephila clavata</name>
    <name type="common">Joro spider</name>
    <name type="synonym">Nephila clavata</name>
    <dbReference type="NCBI Taxonomy" id="2740835"/>
    <lineage>
        <taxon>Eukaryota</taxon>
        <taxon>Metazoa</taxon>
        <taxon>Ecdysozoa</taxon>
        <taxon>Arthropoda</taxon>
        <taxon>Chelicerata</taxon>
        <taxon>Arachnida</taxon>
        <taxon>Araneae</taxon>
        <taxon>Araneomorphae</taxon>
        <taxon>Entelegynae</taxon>
        <taxon>Araneoidea</taxon>
        <taxon>Nephilidae</taxon>
        <taxon>Trichonephila</taxon>
    </lineage>
</organism>
<evidence type="ECO:0000256" key="2">
    <source>
        <dbReference type="ARBA" id="ARBA00023242"/>
    </source>
</evidence>
<feature type="region of interest" description="Disordered" evidence="4">
    <location>
        <begin position="228"/>
        <end position="254"/>
    </location>
</feature>
<protein>
    <submittedName>
        <fullName evidence="5">Unconventional prefoldin RPB5 interactor</fullName>
    </submittedName>
</protein>
<sequence length="382" mass="44104">MDPNQVKRLKEEQEKALQACKEKITQWEKFKADYEVLKQRLQTLPDAVSYDITVPFGSNAFTMGKMVHTNEVMVLLGDNWFAEVSAKQAAAIAERRIKHCMKMLEDFEKEKVQYHNWMNYIDEVSANEGLIEIVEKYDDDQEQKWREQHCKNMKAYRQQLARERKNSGESTSDDDYLSRLENLELTEEESEAKSDGSTFDCSDDTSQHSEESSKSLKLKINAYRKASFESETEEESPQSVGQCDELSNGKHVQWQDLSKQNMKKITFKHSKSKKSPPVKCQSPIRAEEQSLIQSPSDIYKQFGSFFPASPPKSILKVKHSPTPENEEPFFVPENNKEEHINTAFTGEVCEHSSPVHITEKKSSRPASHFKSSRKNRKRKDSS</sequence>
<evidence type="ECO:0000256" key="3">
    <source>
        <dbReference type="ARBA" id="ARBA00038295"/>
    </source>
</evidence>
<feature type="region of interest" description="Disordered" evidence="4">
    <location>
        <begin position="349"/>
        <end position="382"/>
    </location>
</feature>
<comment type="subcellular location">
    <subcellularLocation>
        <location evidence="1">Nucleus</location>
    </subcellularLocation>
</comment>
<dbReference type="GO" id="GO:0000122">
    <property type="term" value="P:negative regulation of transcription by RNA polymerase II"/>
    <property type="evidence" value="ECO:0007669"/>
    <property type="project" value="TreeGrafter"/>
</dbReference>
<evidence type="ECO:0000256" key="4">
    <source>
        <dbReference type="SAM" id="MobiDB-lite"/>
    </source>
</evidence>
<dbReference type="SUPFAM" id="SSF46579">
    <property type="entry name" value="Prefoldin"/>
    <property type="match status" value="1"/>
</dbReference>
<dbReference type="InterPro" id="IPR052255">
    <property type="entry name" value="RNA_pol_II_subunit5-mediator"/>
</dbReference>
<dbReference type="CDD" id="cd23159">
    <property type="entry name" value="Prefoldin_URI1"/>
    <property type="match status" value="1"/>
</dbReference>
<dbReference type="AlphaFoldDB" id="A0A8X6ITU3"/>
<comment type="similarity">
    <text evidence="3">Belongs to the RNA polymerase II subunit 5-mediating protein family.</text>
</comment>
<keyword evidence="2" id="KW-0539">Nucleus</keyword>
<evidence type="ECO:0000313" key="5">
    <source>
        <dbReference type="EMBL" id="GFR28354.1"/>
    </source>
</evidence>
<gene>
    <name evidence="5" type="primary">Uri1</name>
    <name evidence="5" type="ORF">TNCT_261351</name>
</gene>
<proteinExistence type="inferred from homology"/>
<dbReference type="OrthoDB" id="21413at2759"/>
<feature type="region of interest" description="Disordered" evidence="4">
    <location>
        <begin position="185"/>
        <end position="215"/>
    </location>
</feature>
<dbReference type="Proteomes" id="UP000887116">
    <property type="component" value="Unassembled WGS sequence"/>
</dbReference>
<evidence type="ECO:0000256" key="1">
    <source>
        <dbReference type="ARBA" id="ARBA00004123"/>
    </source>
</evidence>
<dbReference type="InterPro" id="IPR009053">
    <property type="entry name" value="Prefoldin"/>
</dbReference>